<evidence type="ECO:0000256" key="2">
    <source>
        <dbReference type="ARBA" id="ARBA00006375"/>
    </source>
</evidence>
<keyword evidence="4 10" id="KW-0812">Transmembrane</keyword>
<dbReference type="Pfam" id="PF00153">
    <property type="entry name" value="Mito_carr"/>
    <property type="match status" value="3"/>
</dbReference>
<evidence type="ECO:0000256" key="6">
    <source>
        <dbReference type="ARBA" id="ARBA00022792"/>
    </source>
</evidence>
<dbReference type="Proteomes" id="UP000308092">
    <property type="component" value="Unassembled WGS sequence"/>
</dbReference>
<dbReference type="InterPro" id="IPR023395">
    <property type="entry name" value="MCP_dom_sf"/>
</dbReference>
<protein>
    <recommendedName>
        <fullName evidence="14">Mitochondrial thiamine pyrophosphate carrier 1</fullName>
    </recommendedName>
</protein>
<organism evidence="12 13">
    <name type="scientific">Aspergillus tanneri</name>
    <dbReference type="NCBI Taxonomy" id="1220188"/>
    <lineage>
        <taxon>Eukaryota</taxon>
        <taxon>Fungi</taxon>
        <taxon>Dikarya</taxon>
        <taxon>Ascomycota</taxon>
        <taxon>Pezizomycotina</taxon>
        <taxon>Eurotiomycetes</taxon>
        <taxon>Eurotiomycetidae</taxon>
        <taxon>Eurotiales</taxon>
        <taxon>Aspergillaceae</taxon>
        <taxon>Aspergillus</taxon>
        <taxon>Aspergillus subgen. Circumdati</taxon>
    </lineage>
</organism>
<dbReference type="EMBL" id="SOSA01000362">
    <property type="protein sequence ID" value="THC92060.1"/>
    <property type="molecule type" value="Genomic_DNA"/>
</dbReference>
<evidence type="ECO:0000256" key="10">
    <source>
        <dbReference type="PROSITE-ProRule" id="PRU00282"/>
    </source>
</evidence>
<evidence type="ECO:0000256" key="1">
    <source>
        <dbReference type="ARBA" id="ARBA00004225"/>
    </source>
</evidence>
<evidence type="ECO:0008006" key="14">
    <source>
        <dbReference type="Google" id="ProtNLM"/>
    </source>
</evidence>
<keyword evidence="9 10" id="KW-0472">Membrane</keyword>
<evidence type="ECO:0000256" key="3">
    <source>
        <dbReference type="ARBA" id="ARBA00022448"/>
    </source>
</evidence>
<dbReference type="AlphaFoldDB" id="A0A4S3JAK1"/>
<dbReference type="InterPro" id="IPR049563">
    <property type="entry name" value="TXTP-like"/>
</dbReference>
<dbReference type="PROSITE" id="PS50920">
    <property type="entry name" value="SOLCAR"/>
    <property type="match status" value="3"/>
</dbReference>
<sequence>MASAHVASPPRQVASMPQLQKKHTKGLPALIAGACAGATEITITYPFESAKTRSQLKRGVSEEVQATLASRLKGWYVGYTASVTGTTIKAAIQFASYHLYSSALAGPNGEMSATKTLVAGFAAGVTESVLAVTPFECIKTKMIHARRLGNAQMNTVTGAVLTILREQGPRGFFAAVVPTTLRQSSNAAVKFGVYSQLMQRAKRSGKDGKVHPLVAVLIGSVSGLCCACSTQPLDVVKTRMQSIQAQHIYGNAFNCVRVILREEGIAAFWSGIWHRLGRLSVASAIMFPVYENTYKLLTTPRWKSSGEVIV</sequence>
<keyword evidence="3 11" id="KW-0813">Transport</keyword>
<evidence type="ECO:0000256" key="9">
    <source>
        <dbReference type="ARBA" id="ARBA00023136"/>
    </source>
</evidence>
<evidence type="ECO:0000256" key="4">
    <source>
        <dbReference type="ARBA" id="ARBA00022692"/>
    </source>
</evidence>
<reference evidence="12 13" key="1">
    <citation type="submission" date="2019-03" db="EMBL/GenBank/DDBJ databases">
        <title>The genome sequence of a newly discovered highly antifungal drug resistant Aspergillus species, Aspergillus tanneri NIH 1004.</title>
        <authorList>
            <person name="Mounaud S."/>
            <person name="Singh I."/>
            <person name="Joardar V."/>
            <person name="Pakala S."/>
            <person name="Pakala S."/>
            <person name="Venepally P."/>
            <person name="Hoover J."/>
            <person name="Nierman W."/>
            <person name="Chung J."/>
            <person name="Losada L."/>
        </authorList>
    </citation>
    <scope>NUCLEOTIDE SEQUENCE [LARGE SCALE GENOMIC DNA]</scope>
    <source>
        <strain evidence="12 13">NIH1004</strain>
    </source>
</reference>
<dbReference type="GO" id="GO:0071913">
    <property type="term" value="F:citrate secondary active transmembrane transporter activity"/>
    <property type="evidence" value="ECO:0007669"/>
    <property type="project" value="TreeGrafter"/>
</dbReference>
<comment type="similarity">
    <text evidence="2 11">Belongs to the mitochondrial carrier (TC 2.A.29) family.</text>
</comment>
<dbReference type="SUPFAM" id="SSF103506">
    <property type="entry name" value="Mitochondrial carrier"/>
    <property type="match status" value="1"/>
</dbReference>
<evidence type="ECO:0000313" key="13">
    <source>
        <dbReference type="Proteomes" id="UP000308092"/>
    </source>
</evidence>
<dbReference type="STRING" id="1220188.A0A4S3JAK1"/>
<dbReference type="VEuPathDB" id="FungiDB:EYZ11_008468"/>
<comment type="subcellular location">
    <subcellularLocation>
        <location evidence="1">Mitochondrion membrane</location>
        <topology evidence="1">Multi-pass membrane protein</topology>
    </subcellularLocation>
</comment>
<feature type="repeat" description="Solcar" evidence="10">
    <location>
        <begin position="210"/>
        <end position="296"/>
    </location>
</feature>
<keyword evidence="8" id="KW-0496">Mitochondrion</keyword>
<feature type="repeat" description="Solcar" evidence="10">
    <location>
        <begin position="114"/>
        <end position="200"/>
    </location>
</feature>
<keyword evidence="6" id="KW-0999">Mitochondrion inner membrane</keyword>
<feature type="repeat" description="Solcar" evidence="10">
    <location>
        <begin position="24"/>
        <end position="103"/>
    </location>
</feature>
<evidence type="ECO:0000313" key="12">
    <source>
        <dbReference type="EMBL" id="THC92060.1"/>
    </source>
</evidence>
<dbReference type="PANTHER" id="PTHR45788">
    <property type="entry name" value="SUCCINATE/FUMARATE MITOCHONDRIAL TRANSPORTER-RELATED"/>
    <property type="match status" value="1"/>
</dbReference>
<proteinExistence type="inferred from homology"/>
<evidence type="ECO:0000256" key="11">
    <source>
        <dbReference type="RuleBase" id="RU000488"/>
    </source>
</evidence>
<keyword evidence="7" id="KW-1133">Transmembrane helix</keyword>
<evidence type="ECO:0000256" key="7">
    <source>
        <dbReference type="ARBA" id="ARBA00022989"/>
    </source>
</evidence>
<comment type="caution">
    <text evidence="12">The sequence shown here is derived from an EMBL/GenBank/DDBJ whole genome shotgun (WGS) entry which is preliminary data.</text>
</comment>
<keyword evidence="13" id="KW-1185">Reference proteome</keyword>
<evidence type="ECO:0000256" key="8">
    <source>
        <dbReference type="ARBA" id="ARBA00023128"/>
    </source>
</evidence>
<dbReference type="PANTHER" id="PTHR45788:SF4">
    <property type="entry name" value="TRICARBOXYLATE TRANSPORT PROTEIN, MITOCHONDRIAL"/>
    <property type="match status" value="1"/>
</dbReference>
<accession>A0A4S3JAK1</accession>
<dbReference type="InterPro" id="IPR018108">
    <property type="entry name" value="MCP_transmembrane"/>
</dbReference>
<dbReference type="GO" id="GO:0006843">
    <property type="term" value="P:mitochondrial citrate transmembrane transport"/>
    <property type="evidence" value="ECO:0007669"/>
    <property type="project" value="TreeGrafter"/>
</dbReference>
<dbReference type="GO" id="GO:0031966">
    <property type="term" value="C:mitochondrial membrane"/>
    <property type="evidence" value="ECO:0007669"/>
    <property type="project" value="UniProtKB-SubCell"/>
</dbReference>
<evidence type="ECO:0000256" key="5">
    <source>
        <dbReference type="ARBA" id="ARBA00022737"/>
    </source>
</evidence>
<dbReference type="Gene3D" id="1.50.40.10">
    <property type="entry name" value="Mitochondrial carrier domain"/>
    <property type="match status" value="1"/>
</dbReference>
<gene>
    <name evidence="12" type="ORF">EYZ11_008468</name>
</gene>
<name>A0A4S3JAK1_9EURO</name>
<keyword evidence="5" id="KW-0677">Repeat</keyword>